<dbReference type="OrthoDB" id="5958466at2759"/>
<evidence type="ECO:0000256" key="1">
    <source>
        <dbReference type="SAM" id="Coils"/>
    </source>
</evidence>
<keyword evidence="4" id="KW-1185">Reference proteome</keyword>
<organism evidence="3 4">
    <name type="scientific">Mytilus edulis</name>
    <name type="common">Blue mussel</name>
    <dbReference type="NCBI Taxonomy" id="6550"/>
    <lineage>
        <taxon>Eukaryota</taxon>
        <taxon>Metazoa</taxon>
        <taxon>Spiralia</taxon>
        <taxon>Lophotrochozoa</taxon>
        <taxon>Mollusca</taxon>
        <taxon>Bivalvia</taxon>
        <taxon>Autobranchia</taxon>
        <taxon>Pteriomorphia</taxon>
        <taxon>Mytilida</taxon>
        <taxon>Mytiloidea</taxon>
        <taxon>Mytilidae</taxon>
        <taxon>Mytilinae</taxon>
        <taxon>Mytilus</taxon>
    </lineage>
</organism>
<dbReference type="Proteomes" id="UP000683360">
    <property type="component" value="Unassembled WGS sequence"/>
</dbReference>
<evidence type="ECO:0000313" key="3">
    <source>
        <dbReference type="EMBL" id="CAG2223374.1"/>
    </source>
</evidence>
<keyword evidence="1" id="KW-0175">Coiled coil</keyword>
<dbReference type="AlphaFoldDB" id="A0A8S3SXF2"/>
<evidence type="ECO:0000313" key="4">
    <source>
        <dbReference type="Proteomes" id="UP000683360"/>
    </source>
</evidence>
<dbReference type="InterPro" id="IPR041249">
    <property type="entry name" value="HEPN_DZIP3"/>
</dbReference>
<comment type="caution">
    <text evidence="3">The sequence shown here is derived from an EMBL/GenBank/DDBJ whole genome shotgun (WGS) entry which is preliminary data.</text>
</comment>
<evidence type="ECO:0000259" key="2">
    <source>
        <dbReference type="Pfam" id="PF18738"/>
    </source>
</evidence>
<name>A0A8S3SXF2_MYTED</name>
<accession>A0A8S3SXF2</accession>
<feature type="domain" description="DZIP3-like HEPN" evidence="2">
    <location>
        <begin position="52"/>
        <end position="178"/>
    </location>
</feature>
<sequence length="208" mass="24210">MHQQKKPQTLTGVCRLLLGPCTDQLRDLLRHHVPTSTFPSVINHHRCKLPRLTLPQKNLILPNTGCYSGNYVDMDISLLYILLRNICGIPPHINGWGYDPVPTDRTTSANIERIRSNRNQCVHSASPTLSTADFNSIWSSVRSTVVEIDKYLRNGNRYEKEVDLLRHETMDPVRDNHYRDELERQTKEDQGTRDKVNELKRKFKLYYI</sequence>
<dbReference type="EMBL" id="CAJPWZ010001786">
    <property type="protein sequence ID" value="CAG2223374.1"/>
    <property type="molecule type" value="Genomic_DNA"/>
</dbReference>
<feature type="coiled-coil region" evidence="1">
    <location>
        <begin position="148"/>
        <end position="202"/>
    </location>
</feature>
<protein>
    <recommendedName>
        <fullName evidence="2">DZIP3-like HEPN domain-containing protein</fullName>
    </recommendedName>
</protein>
<reference evidence="3" key="1">
    <citation type="submission" date="2021-03" db="EMBL/GenBank/DDBJ databases">
        <authorList>
            <person name="Bekaert M."/>
        </authorList>
    </citation>
    <scope>NUCLEOTIDE SEQUENCE</scope>
</reference>
<gene>
    <name evidence="3" type="ORF">MEDL_36662</name>
</gene>
<proteinExistence type="predicted"/>
<dbReference type="Pfam" id="PF18738">
    <property type="entry name" value="HEPN_DZIP3"/>
    <property type="match status" value="1"/>
</dbReference>